<accession>A0ABM8GI06</accession>
<dbReference type="Proteomes" id="UP001321486">
    <property type="component" value="Chromosome"/>
</dbReference>
<name>A0ABM8GI06_9MICO</name>
<reference evidence="3" key="1">
    <citation type="journal article" date="2019" name="Int. J. Syst. Evol. Microbiol.">
        <title>The Global Catalogue of Microorganisms (GCM) 10K type strain sequencing project: providing services to taxonomists for standard genome sequencing and annotation.</title>
        <authorList>
            <consortium name="The Broad Institute Genomics Platform"/>
            <consortium name="The Broad Institute Genome Sequencing Center for Infectious Disease"/>
            <person name="Wu L."/>
            <person name="Ma J."/>
        </authorList>
    </citation>
    <scope>NUCLEOTIDE SEQUENCE [LARGE SCALE GENOMIC DNA]</scope>
    <source>
        <strain evidence="3">NBRC 108728</strain>
    </source>
</reference>
<evidence type="ECO:0000256" key="1">
    <source>
        <dbReference type="SAM" id="Phobius"/>
    </source>
</evidence>
<sequence>MSGLPTPRPRPLRPVLRLLQPPLRRLLVLVLIAAAVIGGIVWYFGLAVPGAVLVAVAVAAVGSTWIAVQEADAVEWPTKPAHRSPGARRDVETLSWSMKTRGGVHEKTLARAREAARHRLLFLYGLDLYDPANRDEIERLLAPGVVRVLLTPRHSNLDLVSFTRLLGALEALGAPTERPS</sequence>
<protein>
    <submittedName>
        <fullName evidence="2">Uncharacterized protein</fullName>
    </submittedName>
</protein>
<keyword evidence="1" id="KW-0812">Transmembrane</keyword>
<gene>
    <name evidence="2" type="ORF">GCM10025867_02570</name>
</gene>
<keyword evidence="3" id="KW-1185">Reference proteome</keyword>
<proteinExistence type="predicted"/>
<organism evidence="2 3">
    <name type="scientific">Frondihabitans sucicola</name>
    <dbReference type="NCBI Taxonomy" id="1268041"/>
    <lineage>
        <taxon>Bacteria</taxon>
        <taxon>Bacillati</taxon>
        <taxon>Actinomycetota</taxon>
        <taxon>Actinomycetes</taxon>
        <taxon>Micrococcales</taxon>
        <taxon>Microbacteriaceae</taxon>
        <taxon>Frondihabitans</taxon>
    </lineage>
</organism>
<dbReference type="EMBL" id="AP027732">
    <property type="protein sequence ID" value="BDZ48016.1"/>
    <property type="molecule type" value="Genomic_DNA"/>
</dbReference>
<keyword evidence="1" id="KW-0472">Membrane</keyword>
<evidence type="ECO:0000313" key="3">
    <source>
        <dbReference type="Proteomes" id="UP001321486"/>
    </source>
</evidence>
<evidence type="ECO:0000313" key="2">
    <source>
        <dbReference type="EMBL" id="BDZ48016.1"/>
    </source>
</evidence>
<keyword evidence="1" id="KW-1133">Transmembrane helix</keyword>
<feature type="transmembrane region" description="Helical" evidence="1">
    <location>
        <begin position="26"/>
        <end position="44"/>
    </location>
</feature>